<feature type="region of interest" description="Disordered" evidence="1">
    <location>
        <begin position="171"/>
        <end position="207"/>
    </location>
</feature>
<evidence type="ECO:0000313" key="3">
    <source>
        <dbReference type="Proteomes" id="UP000035681"/>
    </source>
</evidence>
<evidence type="ECO:0000256" key="2">
    <source>
        <dbReference type="SAM" id="SignalP"/>
    </source>
</evidence>
<feature type="signal peptide" evidence="2">
    <location>
        <begin position="1"/>
        <end position="22"/>
    </location>
</feature>
<evidence type="ECO:0000256" key="1">
    <source>
        <dbReference type="SAM" id="MobiDB-lite"/>
    </source>
</evidence>
<dbReference type="WBParaSite" id="TCONS_00007130.p1">
    <property type="protein sequence ID" value="TCONS_00007130.p1"/>
    <property type="gene ID" value="XLOC_005192"/>
</dbReference>
<feature type="region of interest" description="Disordered" evidence="1">
    <location>
        <begin position="240"/>
        <end position="320"/>
    </location>
</feature>
<feature type="chain" id="PRO_5042175969" evidence="2">
    <location>
        <begin position="23"/>
        <end position="320"/>
    </location>
</feature>
<dbReference type="AlphaFoldDB" id="A0AAF5D5N0"/>
<protein>
    <submittedName>
        <fullName evidence="4">Uncharacterized protein</fullName>
    </submittedName>
</protein>
<name>A0AAF5D5N0_STRER</name>
<keyword evidence="2" id="KW-0732">Signal</keyword>
<feature type="compositionally biased region" description="Basic residues" evidence="1">
    <location>
        <begin position="174"/>
        <end position="192"/>
    </location>
</feature>
<reference evidence="4" key="1">
    <citation type="submission" date="2024-02" db="UniProtKB">
        <authorList>
            <consortium name="WormBaseParasite"/>
        </authorList>
    </citation>
    <scope>IDENTIFICATION</scope>
</reference>
<feature type="compositionally biased region" description="Basic residues" evidence="1">
    <location>
        <begin position="246"/>
        <end position="300"/>
    </location>
</feature>
<evidence type="ECO:0000313" key="4">
    <source>
        <dbReference type="WBParaSite" id="TCONS_00007130.p1"/>
    </source>
</evidence>
<organism evidence="3 4">
    <name type="scientific">Strongyloides stercoralis</name>
    <name type="common">Threadworm</name>
    <dbReference type="NCBI Taxonomy" id="6248"/>
    <lineage>
        <taxon>Eukaryota</taxon>
        <taxon>Metazoa</taxon>
        <taxon>Ecdysozoa</taxon>
        <taxon>Nematoda</taxon>
        <taxon>Chromadorea</taxon>
        <taxon>Rhabditida</taxon>
        <taxon>Tylenchina</taxon>
        <taxon>Panagrolaimomorpha</taxon>
        <taxon>Strongyloidoidea</taxon>
        <taxon>Strongyloididae</taxon>
        <taxon>Strongyloides</taxon>
    </lineage>
</organism>
<proteinExistence type="predicted"/>
<keyword evidence="3" id="KW-1185">Reference proteome</keyword>
<dbReference type="Proteomes" id="UP000035681">
    <property type="component" value="Unplaced"/>
</dbReference>
<accession>A0AAF5D5N0</accession>
<sequence length="320" mass="37743">MYYSFNIISLILTLIFIENVNGSLWDLFSPFHQPSSDTYDTSEDSNGNYYRNRRYYIFKPKLSHRYPYWDSESDEDNSEQYIITHHRPKENYDSYYDDDENDSSGSSHHLSAFIQRRHKDDYLHKRHRKCRGKSSLQKLLALLFGSLQKTEHLPEAEKPGKKNDMYIHVELLKNKPKRKRSPRNKRKPRRNSFKNQNDIGSEENENLRIKRSAVRKIDVSNDNSKVPDTRNNLQSLASLVQNGKTTTKRPKLPGKPKPKPKSKSKKRKNGKKNGKKNSSKKNKKNQKKNQKKKSNKKKSNTSKFVRSFPSFFHNPYAPYL</sequence>